<evidence type="ECO:0000256" key="3">
    <source>
        <dbReference type="ARBA" id="ARBA00006263"/>
    </source>
</evidence>
<dbReference type="GO" id="GO:0005886">
    <property type="term" value="C:plasma membrane"/>
    <property type="evidence" value="ECO:0007669"/>
    <property type="project" value="UniProtKB-SubCell"/>
</dbReference>
<evidence type="ECO:0000256" key="2">
    <source>
        <dbReference type="ARBA" id="ARBA00004953"/>
    </source>
</evidence>
<keyword evidence="5 9" id="KW-0169">Cobalamin biosynthesis</keyword>
<dbReference type="AlphaFoldDB" id="A0A1N7NVX7"/>
<dbReference type="PANTHER" id="PTHR34308:SF1">
    <property type="entry name" value="COBALAMIN BIOSYNTHESIS PROTEIN CBIB"/>
    <property type="match status" value="1"/>
</dbReference>
<evidence type="ECO:0000256" key="8">
    <source>
        <dbReference type="ARBA" id="ARBA00023136"/>
    </source>
</evidence>
<keyword evidence="4 9" id="KW-1003">Cell membrane</keyword>
<dbReference type="Proteomes" id="UP000186795">
    <property type="component" value="Unassembled WGS sequence"/>
</dbReference>
<comment type="pathway">
    <text evidence="2 9">Cofactor biosynthesis; adenosylcobalamin biosynthesis.</text>
</comment>
<evidence type="ECO:0000256" key="4">
    <source>
        <dbReference type="ARBA" id="ARBA00022475"/>
    </source>
</evidence>
<dbReference type="GO" id="GO:0048472">
    <property type="term" value="F:threonine-phosphate decarboxylase activity"/>
    <property type="evidence" value="ECO:0007669"/>
    <property type="project" value="InterPro"/>
</dbReference>
<dbReference type="RefSeq" id="WP_076525876.1">
    <property type="nucleotide sequence ID" value="NZ_CP048103.1"/>
</dbReference>
<comment type="similarity">
    <text evidence="3 9">Belongs to the CobD/CbiB family.</text>
</comment>
<dbReference type="EMBL" id="FTOD01000010">
    <property type="protein sequence ID" value="SIT02477.1"/>
    <property type="molecule type" value="Genomic_DNA"/>
</dbReference>
<dbReference type="Pfam" id="PF03186">
    <property type="entry name" value="CobD_Cbib"/>
    <property type="match status" value="1"/>
</dbReference>
<reference evidence="11" key="1">
    <citation type="submission" date="2017-01" db="EMBL/GenBank/DDBJ databases">
        <authorList>
            <person name="Varghese N."/>
            <person name="Submissions S."/>
        </authorList>
    </citation>
    <scope>NUCLEOTIDE SEQUENCE [LARGE SCALE GENOMIC DNA]</scope>
    <source>
        <strain evidence="11">DSM 45196</strain>
    </source>
</reference>
<accession>A0A1N7NVX7</accession>
<keyword evidence="6 9" id="KW-0812">Transmembrane</keyword>
<dbReference type="GO" id="GO:0009236">
    <property type="term" value="P:cobalamin biosynthetic process"/>
    <property type="evidence" value="ECO:0007669"/>
    <property type="project" value="UniProtKB-UniRule"/>
</dbReference>
<evidence type="ECO:0000256" key="7">
    <source>
        <dbReference type="ARBA" id="ARBA00022989"/>
    </source>
</evidence>
<sequence>MIPALTLLLACAVDSLVGDPRHLPHPVVGMGWWITRVERILRRGMESLREGWPIRLLGCLLPLTVVGTVYTVSYFLLTGVESFSWWAARLLEVWLISTTIAVKGLADAGRGILHALEAGDLPGAQRALAMVVGRDTEHLEEPEVVRGAVETVAENIVDAVTSPLFYAALGGAPLALAYRAVNTLDSMVGYKDERYRDLGWASARLDDLANWVPARLTILPMLAVLALTGHSPRQAWRMLRRDAHKHPSPNSGITESLMAGGLGIQLGGENRYRGILSRRATLGDSLLPKTPGNIREAVRVLILSSWLFACAVAFFCYTVS</sequence>
<protein>
    <recommendedName>
        <fullName evidence="9">Cobalamin biosynthesis protein CobD</fullName>
    </recommendedName>
</protein>
<comment type="caution">
    <text evidence="9">Lacks conserved residue(s) required for the propagation of feature annotation.</text>
</comment>
<dbReference type="OrthoDB" id="9811967at2"/>
<comment type="subcellular location">
    <subcellularLocation>
        <location evidence="1 9">Cell membrane</location>
        <topology evidence="1 9">Multi-pass membrane protein</topology>
    </subcellularLocation>
</comment>
<name>A0A1N7NVX7_9BACL</name>
<evidence type="ECO:0000313" key="11">
    <source>
        <dbReference type="Proteomes" id="UP000186795"/>
    </source>
</evidence>
<dbReference type="InterPro" id="IPR004485">
    <property type="entry name" value="Cobalamin_biosynth_CobD/CbiB"/>
</dbReference>
<dbReference type="UniPathway" id="UPA00148"/>
<evidence type="ECO:0000256" key="5">
    <source>
        <dbReference type="ARBA" id="ARBA00022573"/>
    </source>
</evidence>
<proteinExistence type="inferred from homology"/>
<dbReference type="PANTHER" id="PTHR34308">
    <property type="entry name" value="COBALAMIN BIOSYNTHESIS PROTEIN CBIB"/>
    <property type="match status" value="1"/>
</dbReference>
<keyword evidence="8 9" id="KW-0472">Membrane</keyword>
<evidence type="ECO:0000256" key="9">
    <source>
        <dbReference type="HAMAP-Rule" id="MF_00024"/>
    </source>
</evidence>
<dbReference type="HAMAP" id="MF_00024">
    <property type="entry name" value="CobD_CbiB"/>
    <property type="match status" value="1"/>
</dbReference>
<gene>
    <name evidence="9" type="primary">cobD</name>
    <name evidence="10" type="ORF">SAMN05421790_11079</name>
</gene>
<feature type="transmembrane region" description="Helical" evidence="9">
    <location>
        <begin position="297"/>
        <end position="317"/>
    </location>
</feature>
<evidence type="ECO:0000256" key="6">
    <source>
        <dbReference type="ARBA" id="ARBA00022692"/>
    </source>
</evidence>
<evidence type="ECO:0000313" key="10">
    <source>
        <dbReference type="EMBL" id="SIT02477.1"/>
    </source>
</evidence>
<keyword evidence="11" id="KW-1185">Reference proteome</keyword>
<organism evidence="10 11">
    <name type="scientific">Kroppenstedtia eburnea</name>
    <dbReference type="NCBI Taxonomy" id="714067"/>
    <lineage>
        <taxon>Bacteria</taxon>
        <taxon>Bacillati</taxon>
        <taxon>Bacillota</taxon>
        <taxon>Bacilli</taxon>
        <taxon>Bacillales</taxon>
        <taxon>Thermoactinomycetaceae</taxon>
        <taxon>Kroppenstedtia</taxon>
    </lineage>
</organism>
<dbReference type="GO" id="GO:0015420">
    <property type="term" value="F:ABC-type vitamin B12 transporter activity"/>
    <property type="evidence" value="ECO:0007669"/>
    <property type="project" value="UniProtKB-UniRule"/>
</dbReference>
<evidence type="ECO:0000256" key="1">
    <source>
        <dbReference type="ARBA" id="ARBA00004651"/>
    </source>
</evidence>
<comment type="function">
    <text evidence="9">Converts cobyric acid to cobinamide by the addition of aminopropanol on the F carboxylic group.</text>
</comment>
<dbReference type="NCBIfam" id="TIGR00380">
    <property type="entry name" value="cobal_cbiB"/>
    <property type="match status" value="1"/>
</dbReference>
<keyword evidence="7 9" id="KW-1133">Transmembrane helix</keyword>